<proteinExistence type="inferred from homology"/>
<dbReference type="InterPro" id="IPR029903">
    <property type="entry name" value="RmlD-like-bd"/>
</dbReference>
<dbReference type="InterPro" id="IPR036291">
    <property type="entry name" value="NAD(P)-bd_dom_sf"/>
</dbReference>
<dbReference type="CDD" id="cd05254">
    <property type="entry name" value="dTDP_HR_like_SDR_e"/>
    <property type="match status" value="1"/>
</dbReference>
<dbReference type="SUPFAM" id="SSF51735">
    <property type="entry name" value="NAD(P)-binding Rossmann-fold domains"/>
    <property type="match status" value="1"/>
</dbReference>
<comment type="catalytic activity">
    <reaction evidence="5 6">
        <text>dTDP-beta-L-rhamnose + NADP(+) = dTDP-4-dehydro-beta-L-rhamnose + NADPH + H(+)</text>
        <dbReference type="Rhea" id="RHEA:21796"/>
        <dbReference type="ChEBI" id="CHEBI:15378"/>
        <dbReference type="ChEBI" id="CHEBI:57510"/>
        <dbReference type="ChEBI" id="CHEBI:57783"/>
        <dbReference type="ChEBI" id="CHEBI:58349"/>
        <dbReference type="ChEBI" id="CHEBI:62830"/>
        <dbReference type="EC" id="1.1.1.133"/>
    </reaction>
</comment>
<evidence type="ECO:0000256" key="3">
    <source>
        <dbReference type="ARBA" id="ARBA00012929"/>
    </source>
</evidence>
<dbReference type="GO" id="GO:0005829">
    <property type="term" value="C:cytosol"/>
    <property type="evidence" value="ECO:0007669"/>
    <property type="project" value="TreeGrafter"/>
</dbReference>
<dbReference type="UniPathway" id="UPA00281"/>
<comment type="function">
    <text evidence="6">Catalyzes the reduction of dTDP-6-deoxy-L-lyxo-4-hexulose to yield dTDP-L-rhamnose.</text>
</comment>
<evidence type="ECO:0000313" key="9">
    <source>
        <dbReference type="Proteomes" id="UP000245506"/>
    </source>
</evidence>
<dbReference type="Pfam" id="PF04321">
    <property type="entry name" value="RmlD_sub_bind"/>
    <property type="match status" value="1"/>
</dbReference>
<dbReference type="UniPathway" id="UPA00124"/>
<evidence type="ECO:0000256" key="5">
    <source>
        <dbReference type="ARBA" id="ARBA00048200"/>
    </source>
</evidence>
<dbReference type="EC" id="1.1.1.133" evidence="3 6"/>
<dbReference type="GO" id="GO:0009243">
    <property type="term" value="P:O antigen biosynthetic process"/>
    <property type="evidence" value="ECO:0007669"/>
    <property type="project" value="UniProtKB-UniPathway"/>
</dbReference>
<comment type="cofactor">
    <cofactor evidence="6">
        <name>Mg(2+)</name>
        <dbReference type="ChEBI" id="CHEBI:18420"/>
    </cofactor>
    <text evidence="6">Binds 1 Mg(2+) ion per monomer.</text>
</comment>
<dbReference type="GO" id="GO:0008831">
    <property type="term" value="F:dTDP-4-dehydrorhamnose reductase activity"/>
    <property type="evidence" value="ECO:0007669"/>
    <property type="project" value="UniProtKB-EC"/>
</dbReference>
<protein>
    <recommendedName>
        <fullName evidence="4 6">dTDP-4-dehydrorhamnose reductase</fullName>
        <ecNumber evidence="3 6">1.1.1.133</ecNumber>
    </recommendedName>
</protein>
<keyword evidence="9" id="KW-1185">Reference proteome</keyword>
<dbReference type="GO" id="GO:0019305">
    <property type="term" value="P:dTDP-rhamnose biosynthetic process"/>
    <property type="evidence" value="ECO:0007669"/>
    <property type="project" value="UniProtKB-UniPathway"/>
</dbReference>
<dbReference type="NCBIfam" id="TIGR01214">
    <property type="entry name" value="rmlD"/>
    <property type="match status" value="1"/>
</dbReference>
<dbReference type="InterPro" id="IPR005913">
    <property type="entry name" value="dTDP_dehydrorham_reduct"/>
</dbReference>
<evidence type="ECO:0000313" key="8">
    <source>
        <dbReference type="EMBL" id="PWQ96772.1"/>
    </source>
</evidence>
<evidence type="ECO:0000256" key="6">
    <source>
        <dbReference type="RuleBase" id="RU364082"/>
    </source>
</evidence>
<comment type="similarity">
    <text evidence="2 6">Belongs to the dTDP-4-dehydrorhamnose reductase family.</text>
</comment>
<dbReference type="OrthoDB" id="9803892at2"/>
<dbReference type="RefSeq" id="WP_109822970.1">
    <property type="nucleotide sequence ID" value="NZ_QGKL01000026.1"/>
</dbReference>
<comment type="caution">
    <text evidence="8">The sequence shown here is derived from an EMBL/GenBank/DDBJ whole genome shotgun (WGS) entry which is preliminary data.</text>
</comment>
<dbReference type="EMBL" id="QGKL01000026">
    <property type="protein sequence ID" value="PWQ96772.1"/>
    <property type="molecule type" value="Genomic_DNA"/>
</dbReference>
<dbReference type="PANTHER" id="PTHR10491">
    <property type="entry name" value="DTDP-4-DEHYDRORHAMNOSE REDUCTASE"/>
    <property type="match status" value="1"/>
</dbReference>
<dbReference type="AlphaFoldDB" id="A0A317CKB5"/>
<keyword evidence="6" id="KW-0560">Oxidoreductase</keyword>
<evidence type="ECO:0000259" key="7">
    <source>
        <dbReference type="Pfam" id="PF04321"/>
    </source>
</evidence>
<dbReference type="Proteomes" id="UP000245506">
    <property type="component" value="Unassembled WGS sequence"/>
</dbReference>
<dbReference type="PANTHER" id="PTHR10491:SF4">
    <property type="entry name" value="METHIONINE ADENOSYLTRANSFERASE 2 SUBUNIT BETA"/>
    <property type="match status" value="1"/>
</dbReference>
<evidence type="ECO:0000256" key="1">
    <source>
        <dbReference type="ARBA" id="ARBA00004781"/>
    </source>
</evidence>
<evidence type="ECO:0000256" key="2">
    <source>
        <dbReference type="ARBA" id="ARBA00010944"/>
    </source>
</evidence>
<feature type="domain" description="RmlD-like substrate binding" evidence="7">
    <location>
        <begin position="6"/>
        <end position="290"/>
    </location>
</feature>
<gene>
    <name evidence="8" type="primary">rfbD</name>
    <name evidence="8" type="ORF">DKT75_08365</name>
</gene>
<dbReference type="Gene3D" id="3.40.50.720">
    <property type="entry name" value="NAD(P)-binding Rossmann-like Domain"/>
    <property type="match status" value="1"/>
</dbReference>
<comment type="pathway">
    <text evidence="1 6">Carbohydrate biosynthesis; dTDP-L-rhamnose biosynthesis.</text>
</comment>
<accession>A0A317CKB5</accession>
<name>A0A317CKB5_9GAMM</name>
<organism evidence="8 9">
    <name type="scientific">Leucothrix arctica</name>
    <dbReference type="NCBI Taxonomy" id="1481894"/>
    <lineage>
        <taxon>Bacteria</taxon>
        <taxon>Pseudomonadati</taxon>
        <taxon>Pseudomonadota</taxon>
        <taxon>Gammaproteobacteria</taxon>
        <taxon>Thiotrichales</taxon>
        <taxon>Thiotrichaceae</taxon>
        <taxon>Leucothrix</taxon>
    </lineage>
</organism>
<reference evidence="8 9" key="1">
    <citation type="submission" date="2018-05" db="EMBL/GenBank/DDBJ databases">
        <title>Leucothrix arctica sp. nov., isolated from Arctic seawater.</title>
        <authorList>
            <person name="Choi A."/>
            <person name="Baek K."/>
        </authorList>
    </citation>
    <scope>NUCLEOTIDE SEQUENCE [LARGE SCALE GENOMIC DNA]</scope>
    <source>
        <strain evidence="8 9">IMCC9719</strain>
    </source>
</reference>
<dbReference type="Gene3D" id="3.90.25.10">
    <property type="entry name" value="UDP-galactose 4-epimerase, domain 1"/>
    <property type="match status" value="1"/>
</dbReference>
<keyword evidence="6" id="KW-0521">NADP</keyword>
<evidence type="ECO:0000256" key="4">
    <source>
        <dbReference type="ARBA" id="ARBA00017099"/>
    </source>
</evidence>
<sequence length="296" mass="32417">MDSKSTVLITGANGQLGYELQKMCPDGYRVLAADRSMLDISDADAVKAFVAEHKPVAIINAAAYTAVDKAEEEREQAAAINTEGARNLAQAAFDNYCKLLHVSTDFVFSGDAHSPIPSDAECKPQGFYGQSKLEGEQAIRAILGDQAFIVRTAWLYSAHGNNFVKTMLKLMASREELGVIADQVGSPTWANGLAVALWQALKLDVKGTFHWSDAGVASWYDFAQAIMEEGVAIGLLDHTIDLAPLTTEDYPTPASRPAYSVLDKTTTWKALRLEGTHWRVALRNMMNELKRDMDNE</sequence>